<dbReference type="PROSITE" id="PS00662">
    <property type="entry name" value="T2SP_E"/>
    <property type="match status" value="1"/>
</dbReference>
<keyword evidence="6" id="KW-0547">Nucleotide-binding</keyword>
<dbReference type="FunFam" id="3.30.450.90:FF:000002">
    <property type="entry name" value="Twitching motility protein PilT"/>
    <property type="match status" value="1"/>
</dbReference>
<dbReference type="Gene3D" id="3.30.450.90">
    <property type="match status" value="1"/>
</dbReference>
<dbReference type="PANTHER" id="PTHR30486:SF6">
    <property type="entry name" value="TYPE IV PILUS RETRACTATION ATPASE PILT"/>
    <property type="match status" value="1"/>
</dbReference>
<dbReference type="FunFam" id="3.40.50.300:FF:000872">
    <property type="entry name" value="Twitching motility protein PilT"/>
    <property type="match status" value="1"/>
</dbReference>
<dbReference type="InterPro" id="IPR027417">
    <property type="entry name" value="P-loop_NTPase"/>
</dbReference>
<comment type="subcellular location">
    <subcellularLocation>
        <location evidence="1">Cytoplasm</location>
    </subcellularLocation>
</comment>
<dbReference type="Gene3D" id="3.40.50.300">
    <property type="entry name" value="P-loop containing nucleotide triphosphate hydrolases"/>
    <property type="match status" value="1"/>
</dbReference>
<evidence type="ECO:0000256" key="7">
    <source>
        <dbReference type="ARBA" id="ARBA00022840"/>
    </source>
</evidence>
<dbReference type="AlphaFoldDB" id="A0A1G5CA90"/>
<dbReference type="GO" id="GO:0005524">
    <property type="term" value="F:ATP binding"/>
    <property type="evidence" value="ECO:0007669"/>
    <property type="project" value="UniProtKB-KW"/>
</dbReference>
<evidence type="ECO:0000256" key="3">
    <source>
        <dbReference type="ARBA" id="ARBA00022448"/>
    </source>
</evidence>
<reference evidence="10" key="1">
    <citation type="submission" date="2016-10" db="EMBL/GenBank/DDBJ databases">
        <authorList>
            <person name="Varghese N."/>
        </authorList>
    </citation>
    <scope>NUCLEOTIDE SEQUENCE [LARGE SCALE GENOMIC DNA]</scope>
    <source>
        <strain evidence="10">HL 19</strain>
    </source>
</reference>
<keyword evidence="10" id="KW-1185">Reference proteome</keyword>
<protein>
    <submittedName>
        <fullName evidence="9">Twitching motility protein PilT</fullName>
    </submittedName>
</protein>
<dbReference type="CDD" id="cd01131">
    <property type="entry name" value="PilT"/>
    <property type="match status" value="1"/>
</dbReference>
<evidence type="ECO:0000256" key="5">
    <source>
        <dbReference type="ARBA" id="ARBA00022558"/>
    </source>
</evidence>
<keyword evidence="3" id="KW-0813">Transport</keyword>
<keyword evidence="5" id="KW-1029">Fimbrium biogenesis</keyword>
<proteinExistence type="inferred from homology"/>
<keyword evidence="7" id="KW-0067">ATP-binding</keyword>
<evidence type="ECO:0000256" key="2">
    <source>
        <dbReference type="ARBA" id="ARBA00006611"/>
    </source>
</evidence>
<dbReference type="GO" id="GO:0016887">
    <property type="term" value="F:ATP hydrolysis activity"/>
    <property type="evidence" value="ECO:0007669"/>
    <property type="project" value="InterPro"/>
</dbReference>
<keyword evidence="4" id="KW-0963">Cytoplasm</keyword>
<dbReference type="InterPro" id="IPR006321">
    <property type="entry name" value="PilT/PilU"/>
</dbReference>
<name>A0A1G5CA90_9GAMM</name>
<dbReference type="SMART" id="SM00382">
    <property type="entry name" value="AAA"/>
    <property type="match status" value="1"/>
</dbReference>
<dbReference type="InterPro" id="IPR003593">
    <property type="entry name" value="AAA+_ATPase"/>
</dbReference>
<dbReference type="SUPFAM" id="SSF52540">
    <property type="entry name" value="P-loop containing nucleoside triphosphate hydrolases"/>
    <property type="match status" value="1"/>
</dbReference>
<comment type="similarity">
    <text evidence="2">Belongs to the GSP E family.</text>
</comment>
<evidence type="ECO:0000313" key="10">
    <source>
        <dbReference type="Proteomes" id="UP000183104"/>
    </source>
</evidence>
<dbReference type="GO" id="GO:0005737">
    <property type="term" value="C:cytoplasm"/>
    <property type="evidence" value="ECO:0007669"/>
    <property type="project" value="UniProtKB-SubCell"/>
</dbReference>
<evidence type="ECO:0000256" key="6">
    <source>
        <dbReference type="ARBA" id="ARBA00022741"/>
    </source>
</evidence>
<organism evidence="9 10">
    <name type="scientific">Thiohalorhabdus denitrificans</name>
    <dbReference type="NCBI Taxonomy" id="381306"/>
    <lineage>
        <taxon>Bacteria</taxon>
        <taxon>Pseudomonadati</taxon>
        <taxon>Pseudomonadota</taxon>
        <taxon>Gammaproteobacteria</taxon>
        <taxon>Thiohalorhabdales</taxon>
        <taxon>Thiohalorhabdaceae</taxon>
        <taxon>Thiohalorhabdus</taxon>
    </lineage>
</organism>
<dbReference type="InterPro" id="IPR001482">
    <property type="entry name" value="T2SS/T4SS_dom"/>
</dbReference>
<dbReference type="STRING" id="381306.AN478_10345"/>
<dbReference type="Pfam" id="PF00437">
    <property type="entry name" value="T2SSE"/>
    <property type="match status" value="1"/>
</dbReference>
<dbReference type="EMBL" id="FMUN01000002">
    <property type="protein sequence ID" value="SCX99256.1"/>
    <property type="molecule type" value="Genomic_DNA"/>
</dbReference>
<accession>A0A1G5CA90</accession>
<evidence type="ECO:0000256" key="4">
    <source>
        <dbReference type="ARBA" id="ARBA00022490"/>
    </source>
</evidence>
<sequence>MAMDISELLTFAVKHGASDLHVSAGEPPMIRVDGDIKKIKAPALDEKQAHDLIYDIMTDDQRKNLEQELEADFSMEVPNVSRFRVNAYHQDRGLAAAFRTIPSEILTLEDIKAPDIFQQIAEKPRGLILVTGPTGSGKSTTLAAMVNYINETRQGHILTIEDPIEFVHPTKNCLVSQREVHAHTHSFANALRGALREDPDIILVGELRDLETIQLALTAAETGHLVLGTLHTSSAPKTIDRIIDVFPAAEKDMVRAMLSESLQAVISQALLKKNGGGRVAAHEIMLGTPAIKNLIRENKISQMVSSIQTGQQMGMKTLDQDLQRLIQNRVVTTEEALTKANNPESVRAA</sequence>
<evidence type="ECO:0000259" key="8">
    <source>
        <dbReference type="PROSITE" id="PS00662"/>
    </source>
</evidence>
<feature type="domain" description="Bacterial type II secretion system protein E" evidence="8">
    <location>
        <begin position="195"/>
        <end position="209"/>
    </location>
</feature>
<evidence type="ECO:0000313" key="9">
    <source>
        <dbReference type="EMBL" id="SCX99256.1"/>
    </source>
</evidence>
<gene>
    <name evidence="9" type="ORF">SAMN05661077_0967</name>
</gene>
<dbReference type="InterPro" id="IPR050921">
    <property type="entry name" value="T4SS_GSP_E_ATPase"/>
</dbReference>
<dbReference type="PANTHER" id="PTHR30486">
    <property type="entry name" value="TWITCHING MOTILITY PROTEIN PILT"/>
    <property type="match status" value="1"/>
</dbReference>
<evidence type="ECO:0000256" key="1">
    <source>
        <dbReference type="ARBA" id="ARBA00004496"/>
    </source>
</evidence>
<dbReference type="NCBIfam" id="TIGR01420">
    <property type="entry name" value="pilT_fam"/>
    <property type="match status" value="1"/>
</dbReference>
<dbReference type="Proteomes" id="UP000183104">
    <property type="component" value="Unassembled WGS sequence"/>
</dbReference>